<feature type="region of interest" description="Disordered" evidence="1">
    <location>
        <begin position="587"/>
        <end position="694"/>
    </location>
</feature>
<dbReference type="PANTHER" id="PTHR47139">
    <property type="entry name" value="TUMOR NECROSIS FACTOR RECEPTOR SUPERFAMILY MEMBER 9"/>
    <property type="match status" value="1"/>
</dbReference>
<proteinExistence type="predicted"/>
<dbReference type="Gene3D" id="1.20.5.510">
    <property type="entry name" value="Single helix bin"/>
    <property type="match status" value="1"/>
</dbReference>
<accession>A0AAE0XUV0</accession>
<sequence length="723" mass="80407">MENLGYQAEPDKLVTRPEVIKENNSFLLGSVNAAVQLGRLPVRPCALIDELSCDPLKDSQTSADENKGKSEMLRSERRKERKKEKNLHFPSMQPENKEEPRAIDSSGIGRRELPRMPPVIFPPEVIGSDRGRLAPFFFPGPSRDPGPGHSAHVIWLERAKSASVALRAELLFISWRRGVNGDPGNRVRRLDQRTADARFWSLSKARRFQSQPSAKFLETSDFRDPEATVSGGLSLCVKRYQPSNQYLPFLFLLKRKRFGKRCDRPNMRYADRGNTVRDAECSCMEGYHLTGEDQRYCVQNEECPKGTEPGLYGQCEACLPKSMYSDTVGTTKKCKPLTNCEKQLRCTITPSDGTMDNVCGPVVKDTESCEALRPASTPFSAYAIAGGVAGGVFLLLLLLFLIFFLSRRSSLRKGRRGHKGLDKEKGQGQPLTDSDMEELRLALLKESDRDPALCKKVLQTSRSFIEERIDRQIWTLAQELYRTYPKPAHFEHIVQKYKASQPKYAVNGYLQEWREWRGDDKDALVELFRCLKQVHRQDIINEICACLRNDIDFQPGGDCEVERYPAEKQSLCDDCRYIFLPCLYPKSCSSSSVSSSAGKKKKPRSSTPSSKKSSGGSSGKGNSNGNGGGGKPPAPADADEQAEAGTKLLAIATDDLENEEGGNTTRCGGEDTALTPGTLYRGGHPSPSAPQLEYEPTTGVQFAPVVDNVKYSRQFSQPVQATS</sequence>
<feature type="transmembrane region" description="Helical" evidence="2">
    <location>
        <begin position="379"/>
        <end position="406"/>
    </location>
</feature>
<keyword evidence="4" id="KW-1185">Reference proteome</keyword>
<feature type="region of interest" description="Disordered" evidence="1">
    <location>
        <begin position="56"/>
        <end position="102"/>
    </location>
</feature>
<protein>
    <recommendedName>
        <fullName evidence="5">TNFR-Cys domain-containing protein</fullName>
    </recommendedName>
</protein>
<evidence type="ECO:0000313" key="4">
    <source>
        <dbReference type="Proteomes" id="UP001283361"/>
    </source>
</evidence>
<name>A0AAE0XUV0_9GAST</name>
<feature type="compositionally biased region" description="Low complexity" evidence="1">
    <location>
        <begin position="605"/>
        <end position="615"/>
    </location>
</feature>
<evidence type="ECO:0000256" key="1">
    <source>
        <dbReference type="SAM" id="MobiDB-lite"/>
    </source>
</evidence>
<feature type="compositionally biased region" description="Gly residues" evidence="1">
    <location>
        <begin position="616"/>
        <end position="631"/>
    </location>
</feature>
<evidence type="ECO:0008006" key="5">
    <source>
        <dbReference type="Google" id="ProtNLM"/>
    </source>
</evidence>
<dbReference type="GO" id="GO:0042127">
    <property type="term" value="P:regulation of cell population proliferation"/>
    <property type="evidence" value="ECO:0007669"/>
    <property type="project" value="TreeGrafter"/>
</dbReference>
<dbReference type="Proteomes" id="UP001283361">
    <property type="component" value="Unassembled WGS sequence"/>
</dbReference>
<feature type="compositionally biased region" description="Basic and acidic residues" evidence="1">
    <location>
        <begin position="64"/>
        <end position="78"/>
    </location>
</feature>
<dbReference type="GO" id="GO:0038023">
    <property type="term" value="F:signaling receptor activity"/>
    <property type="evidence" value="ECO:0007669"/>
    <property type="project" value="TreeGrafter"/>
</dbReference>
<reference evidence="3" key="1">
    <citation type="journal article" date="2023" name="G3 (Bethesda)">
        <title>A reference genome for the long-term kleptoplast-retaining sea slug Elysia crispata morphotype clarki.</title>
        <authorList>
            <person name="Eastman K.E."/>
            <person name="Pendleton A.L."/>
            <person name="Shaikh M.A."/>
            <person name="Suttiyut T."/>
            <person name="Ogas R."/>
            <person name="Tomko P."/>
            <person name="Gavelis G."/>
            <person name="Widhalm J.R."/>
            <person name="Wisecaver J.H."/>
        </authorList>
    </citation>
    <scope>NUCLEOTIDE SEQUENCE</scope>
    <source>
        <strain evidence="3">ECLA1</strain>
    </source>
</reference>
<keyword evidence="2" id="KW-0472">Membrane</keyword>
<comment type="caution">
    <text evidence="3">The sequence shown here is derived from an EMBL/GenBank/DDBJ whole genome shotgun (WGS) entry which is preliminary data.</text>
</comment>
<evidence type="ECO:0000313" key="3">
    <source>
        <dbReference type="EMBL" id="KAK3714616.1"/>
    </source>
</evidence>
<gene>
    <name evidence="3" type="ORF">RRG08_020872</name>
</gene>
<keyword evidence="2" id="KW-0812">Transmembrane</keyword>
<keyword evidence="2" id="KW-1133">Transmembrane helix</keyword>
<dbReference type="Gene3D" id="2.10.50.10">
    <property type="entry name" value="Tumor Necrosis Factor Receptor, subunit A, domain 2"/>
    <property type="match status" value="1"/>
</dbReference>
<feature type="compositionally biased region" description="Low complexity" evidence="1">
    <location>
        <begin position="587"/>
        <end position="597"/>
    </location>
</feature>
<evidence type="ECO:0000256" key="2">
    <source>
        <dbReference type="SAM" id="Phobius"/>
    </source>
</evidence>
<dbReference type="EMBL" id="JAWDGP010007534">
    <property type="protein sequence ID" value="KAK3714616.1"/>
    <property type="molecule type" value="Genomic_DNA"/>
</dbReference>
<organism evidence="3 4">
    <name type="scientific">Elysia crispata</name>
    <name type="common">lettuce slug</name>
    <dbReference type="NCBI Taxonomy" id="231223"/>
    <lineage>
        <taxon>Eukaryota</taxon>
        <taxon>Metazoa</taxon>
        <taxon>Spiralia</taxon>
        <taxon>Lophotrochozoa</taxon>
        <taxon>Mollusca</taxon>
        <taxon>Gastropoda</taxon>
        <taxon>Heterobranchia</taxon>
        <taxon>Euthyneura</taxon>
        <taxon>Panpulmonata</taxon>
        <taxon>Sacoglossa</taxon>
        <taxon>Placobranchoidea</taxon>
        <taxon>Plakobranchidae</taxon>
        <taxon>Elysia</taxon>
    </lineage>
</organism>
<dbReference type="AlphaFoldDB" id="A0AAE0XUV0"/>
<dbReference type="PANTHER" id="PTHR47139:SF1">
    <property type="entry name" value="TUMOR NECROSIS FACTOR RECEPTOR SUPERFAMILY MEMBER 9"/>
    <property type="match status" value="1"/>
</dbReference>